<proteinExistence type="predicted"/>
<protein>
    <submittedName>
        <fullName evidence="1">Uncharacterized protein</fullName>
    </submittedName>
</protein>
<dbReference type="InterPro" id="IPR031248">
    <property type="entry name" value="RNF213"/>
</dbReference>
<feature type="non-terminal residue" evidence="1">
    <location>
        <position position="1"/>
    </location>
</feature>
<gene>
    <name evidence="1" type="ORF">CHS0354_012884</name>
</gene>
<dbReference type="AlphaFoldDB" id="A0AAE0RQH7"/>
<name>A0AAE0RQH7_9BIVA</name>
<reference evidence="1" key="1">
    <citation type="journal article" date="2021" name="Genome Biol. Evol.">
        <title>A High-Quality Reference Genome for a Parasitic Bivalve with Doubly Uniparental Inheritance (Bivalvia: Unionida).</title>
        <authorList>
            <person name="Smith C.H."/>
        </authorList>
    </citation>
    <scope>NUCLEOTIDE SEQUENCE</scope>
    <source>
        <strain evidence="1">CHS0354</strain>
    </source>
</reference>
<dbReference type="GO" id="GO:0004842">
    <property type="term" value="F:ubiquitin-protein transferase activity"/>
    <property type="evidence" value="ECO:0007669"/>
    <property type="project" value="InterPro"/>
</dbReference>
<reference evidence="1" key="3">
    <citation type="submission" date="2023-05" db="EMBL/GenBank/DDBJ databases">
        <authorList>
            <person name="Smith C.H."/>
        </authorList>
    </citation>
    <scope>NUCLEOTIDE SEQUENCE</scope>
    <source>
        <strain evidence="1">CHS0354</strain>
        <tissue evidence="1">Mantle</tissue>
    </source>
</reference>
<evidence type="ECO:0000313" key="2">
    <source>
        <dbReference type="Proteomes" id="UP001195483"/>
    </source>
</evidence>
<reference evidence="1" key="2">
    <citation type="journal article" date="2021" name="Genome Biol. Evol.">
        <title>Developing a high-quality reference genome for a parasitic bivalve with doubly uniparental inheritance (Bivalvia: Unionida).</title>
        <authorList>
            <person name="Smith C.H."/>
        </authorList>
    </citation>
    <scope>NUCLEOTIDE SEQUENCE</scope>
    <source>
        <strain evidence="1">CHS0354</strain>
        <tissue evidence="1">Mantle</tissue>
    </source>
</reference>
<dbReference type="Proteomes" id="UP001195483">
    <property type="component" value="Unassembled WGS sequence"/>
</dbReference>
<dbReference type="PANTHER" id="PTHR22605:SF16">
    <property type="entry name" value="E3 UBIQUITIN-PROTEIN LIGASE RNF213"/>
    <property type="match status" value="1"/>
</dbReference>
<keyword evidence="2" id="KW-1185">Reference proteome</keyword>
<sequence>MSNVLLSPILNLLESETPLIGYTETQQEAERRIQTALLVLAVVGRFKLQLSPHYKSLLARSLLLRPNHQTGKLYEIAVAEDYFANNKEKLKLDLIDFCNSFLMIDKDPSWLYCMPLLHIVSGDVSPQQAPTDSVSHDADDASWWGIRPIKRAVEKFKDSINKWIVSFQDVVKFLSPLFEVDYLLPRTLMAALRLPEVEDVIKLQIMPPEVCVAACIYFIRHTKPTYEYGEVFINDQNKQMIRCIGELRTYLENFEKPEKWSDLLLQQHANLTYRITGSLVDATLREMHHMSVLHDLVAAVVQVFLQALALYDNIQEYMETTKSSAYLEMLKHNNKRAISDWLSKKFYLSLGSNLKQIFSAWSSFLSPDDLKSTKVSSMWNDGIIQSFRSQMEQQISSYYWNTGNLIQFYCTEVNILHQRLQTCLSDLAFKAIDGGYKVVYTDFDTEQLKRFGYLLTFQFEDHWKKSVADASANEVKRMLLFMLTWPPFSHFMALTSGDKKILGFLSGDCVIHLKQCTTYLSSLISSCQDGTITLEDLELILSTGEKFLELTESLQNVEKESHLKIDVPKAIAVRQKEVDCYKCQCEKIKILLNLCQYVPSVDISSVQRRLEQLSATRMLCIVDICEPVNMDSLQDLQVYKPQIKAFLLPATLFVILDVLESRYKSRVFLKFWEETGKKNKVNSLEELFSQVWQSVNQEWLLICHEIVSGHICFQKFEDNLGRLSVNDDYGPIDEEMKSLNVGKEKRKTRIVQLKQYRQLKKCIHGARIVLKFASALELTGDFSVIEQIASKRKGGETKMKDFDDSLIQTCELLKDLTTPRSNCLEAVITSKNLLKWLRESMKGGVRELKVFVDLASISAGDGDMEIAKVNCLHAAITGYAPLIFDLDENSDYRILLEKCRMVWDALEADPNLPQKLESISHQLDWLQSVKQAHGSVEVTSLEQASAINAGGIYFVGKMKGIKENEVCQ</sequence>
<dbReference type="PANTHER" id="PTHR22605">
    <property type="entry name" value="RZ-TYPE DOMAIN-CONTAINING PROTEIN"/>
    <property type="match status" value="1"/>
</dbReference>
<comment type="caution">
    <text evidence="1">The sequence shown here is derived from an EMBL/GenBank/DDBJ whole genome shotgun (WGS) entry which is preliminary data.</text>
</comment>
<accession>A0AAE0RQH7</accession>
<dbReference type="GO" id="GO:0016887">
    <property type="term" value="F:ATP hydrolysis activity"/>
    <property type="evidence" value="ECO:0007669"/>
    <property type="project" value="InterPro"/>
</dbReference>
<organism evidence="1 2">
    <name type="scientific">Potamilus streckersoni</name>
    <dbReference type="NCBI Taxonomy" id="2493646"/>
    <lineage>
        <taxon>Eukaryota</taxon>
        <taxon>Metazoa</taxon>
        <taxon>Spiralia</taxon>
        <taxon>Lophotrochozoa</taxon>
        <taxon>Mollusca</taxon>
        <taxon>Bivalvia</taxon>
        <taxon>Autobranchia</taxon>
        <taxon>Heteroconchia</taxon>
        <taxon>Palaeoheterodonta</taxon>
        <taxon>Unionida</taxon>
        <taxon>Unionoidea</taxon>
        <taxon>Unionidae</taxon>
        <taxon>Ambleminae</taxon>
        <taxon>Lampsilini</taxon>
        <taxon>Potamilus</taxon>
    </lineage>
</organism>
<evidence type="ECO:0000313" key="1">
    <source>
        <dbReference type="EMBL" id="KAK3577640.1"/>
    </source>
</evidence>
<dbReference type="EMBL" id="JAEAOA010000774">
    <property type="protein sequence ID" value="KAK3577640.1"/>
    <property type="molecule type" value="Genomic_DNA"/>
</dbReference>